<reference evidence="15" key="1">
    <citation type="submission" date="2025-08" db="UniProtKB">
        <authorList>
            <consortium name="RefSeq"/>
        </authorList>
    </citation>
    <scope>IDENTIFICATION</scope>
</reference>
<dbReference type="OrthoDB" id="9902423at2759"/>
<evidence type="ECO:0000256" key="2">
    <source>
        <dbReference type="ARBA" id="ARBA00022514"/>
    </source>
</evidence>
<keyword evidence="5" id="KW-0732">Signal</keyword>
<dbReference type="Pfam" id="PF15036">
    <property type="entry name" value="IL34"/>
    <property type="match status" value="1"/>
</dbReference>
<evidence type="ECO:0000256" key="6">
    <source>
        <dbReference type="ARBA" id="ARBA00022859"/>
    </source>
</evidence>
<dbReference type="CTD" id="146433"/>
<keyword evidence="8" id="KW-0325">Glycoprotein</keyword>
<proteinExistence type="inferred from homology"/>
<evidence type="ECO:0000256" key="9">
    <source>
        <dbReference type="ARBA" id="ARBA00023198"/>
    </source>
</evidence>
<evidence type="ECO:0000256" key="10">
    <source>
        <dbReference type="ARBA" id="ARBA00056911"/>
    </source>
</evidence>
<accession>A0A8B6ZSC9</accession>
<gene>
    <name evidence="15" type="primary">IL34</name>
</gene>
<dbReference type="GeneID" id="103196650"/>
<keyword evidence="6" id="KW-0391">Immunity</keyword>
<dbReference type="GO" id="GO:0045657">
    <property type="term" value="P:positive regulation of monocyte differentiation"/>
    <property type="evidence" value="ECO:0007669"/>
    <property type="project" value="TreeGrafter"/>
</dbReference>
<keyword evidence="4" id="KW-0399">Innate immunity</keyword>
<keyword evidence="14" id="KW-1185">Reference proteome</keyword>
<keyword evidence="3" id="KW-0964">Secreted</keyword>
<evidence type="ECO:0000313" key="15">
    <source>
        <dbReference type="RefSeq" id="XP_007938608.1"/>
    </source>
</evidence>
<keyword evidence="7" id="KW-0339">Growth factor</keyword>
<protein>
    <recommendedName>
        <fullName evidence="13">Interleukin-34</fullName>
    </recommendedName>
</protein>
<comment type="subunit">
    <text evidence="12">Homodimer. Interacts with CSF1R.</text>
</comment>
<comment type="function">
    <text evidence="10">Cytokine that promotes the proliferation, survival and differentiation of monocytes and macrophages. Promotes the release of pro-inflammatory chemokines, and thereby plays an important role in innate immunity and in inflammatory processes. Plays an important role in the regulation of osteoclast proliferation and differentiation, and in the regulation of bone resorption. Signaling via CSF1R and its downstream effectors stimulates phosphorylation of MAPK1/ERK2 AND MAPK3/ERK1.</text>
</comment>
<dbReference type="AlphaFoldDB" id="A0A8B6ZSC9"/>
<organism evidence="14 15">
    <name type="scientific">Orycteropus afer afer</name>
    <dbReference type="NCBI Taxonomy" id="1230840"/>
    <lineage>
        <taxon>Eukaryota</taxon>
        <taxon>Metazoa</taxon>
        <taxon>Chordata</taxon>
        <taxon>Craniata</taxon>
        <taxon>Vertebrata</taxon>
        <taxon>Euteleostomi</taxon>
        <taxon>Mammalia</taxon>
        <taxon>Eutheria</taxon>
        <taxon>Afrotheria</taxon>
        <taxon>Tubulidentata</taxon>
        <taxon>Orycteropodidae</taxon>
        <taxon>Orycteropus</taxon>
    </lineage>
</organism>
<evidence type="ECO:0000256" key="8">
    <source>
        <dbReference type="ARBA" id="ARBA00023180"/>
    </source>
</evidence>
<evidence type="ECO:0000256" key="5">
    <source>
        <dbReference type="ARBA" id="ARBA00022729"/>
    </source>
</evidence>
<evidence type="ECO:0000256" key="3">
    <source>
        <dbReference type="ARBA" id="ARBA00022525"/>
    </source>
</evidence>
<evidence type="ECO:0000256" key="4">
    <source>
        <dbReference type="ARBA" id="ARBA00022588"/>
    </source>
</evidence>
<evidence type="ECO:0000256" key="11">
    <source>
        <dbReference type="ARBA" id="ARBA00061176"/>
    </source>
</evidence>
<dbReference type="GO" id="GO:0005615">
    <property type="term" value="C:extracellular space"/>
    <property type="evidence" value="ECO:0007669"/>
    <property type="project" value="UniProtKB-KW"/>
</dbReference>
<keyword evidence="9" id="KW-0395">Inflammatory response</keyword>
<evidence type="ECO:0000256" key="12">
    <source>
        <dbReference type="ARBA" id="ARBA00064090"/>
    </source>
</evidence>
<dbReference type="RefSeq" id="XP_007938608.1">
    <property type="nucleotide sequence ID" value="XM_007940417.1"/>
</dbReference>
<dbReference type="GO" id="GO:0008284">
    <property type="term" value="P:positive regulation of cell population proliferation"/>
    <property type="evidence" value="ECO:0007669"/>
    <property type="project" value="InterPro"/>
</dbReference>
<dbReference type="GO" id="GO:0045087">
    <property type="term" value="P:innate immune response"/>
    <property type="evidence" value="ECO:0007669"/>
    <property type="project" value="UniProtKB-KW"/>
</dbReference>
<evidence type="ECO:0000256" key="1">
    <source>
        <dbReference type="ARBA" id="ARBA00004613"/>
    </source>
</evidence>
<dbReference type="GO" id="GO:0005157">
    <property type="term" value="F:macrophage colony-stimulating factor receptor binding"/>
    <property type="evidence" value="ECO:0007669"/>
    <property type="project" value="InterPro"/>
</dbReference>
<evidence type="ECO:0000256" key="13">
    <source>
        <dbReference type="ARBA" id="ARBA00072560"/>
    </source>
</evidence>
<sequence>MGTPTGAECGDLGILLGVALGNEGSEVWPLAQREACTFTGYLRDKLQYKNRLQYMKYYFPINYRISVPYEGVLRVTNITRLQRARVSEQELRYLWAWVSLSTIESVQDVLLQDHPSWKYLDEVQTLLVNVQQGLRDVETSPKVEAVLSLLSAPGLKLVRPKALLDNCFRVMDLLYCSCCKHSSLQIWQDCSASGPQPRAAQPPLQCAAAQLYSPPRQPSTSPPGYPGAVEQVRAQDEGLLP</sequence>
<dbReference type="GO" id="GO:0010604">
    <property type="term" value="P:positive regulation of macromolecule metabolic process"/>
    <property type="evidence" value="ECO:0007669"/>
    <property type="project" value="UniProtKB-ARBA"/>
</dbReference>
<evidence type="ECO:0000313" key="14">
    <source>
        <dbReference type="Proteomes" id="UP000694850"/>
    </source>
</evidence>
<dbReference type="InterPro" id="IPR038328">
    <property type="entry name" value="IL-34_sf"/>
</dbReference>
<dbReference type="PRINTS" id="PR01938">
    <property type="entry name" value="INTRLEUKIN34"/>
</dbReference>
<dbReference type="GO" id="GO:0045651">
    <property type="term" value="P:positive regulation of macrophage differentiation"/>
    <property type="evidence" value="ECO:0007669"/>
    <property type="project" value="TreeGrafter"/>
</dbReference>
<dbReference type="FunFam" id="1.20.1250.80:FF:000001">
    <property type="entry name" value="Interleukin-34"/>
    <property type="match status" value="1"/>
</dbReference>
<dbReference type="GO" id="GO:0008083">
    <property type="term" value="F:growth factor activity"/>
    <property type="evidence" value="ECO:0007669"/>
    <property type="project" value="UniProtKB-KW"/>
</dbReference>
<dbReference type="GO" id="GO:0006954">
    <property type="term" value="P:inflammatory response"/>
    <property type="evidence" value="ECO:0007669"/>
    <property type="project" value="UniProtKB-KW"/>
</dbReference>
<dbReference type="Proteomes" id="UP000694850">
    <property type="component" value="Unplaced"/>
</dbReference>
<keyword evidence="2" id="KW-0202">Cytokine</keyword>
<dbReference type="PANTHER" id="PTHR28606">
    <property type="entry name" value="INTERLEUKIN-34"/>
    <property type="match status" value="1"/>
</dbReference>
<dbReference type="PANTHER" id="PTHR28606:SF1">
    <property type="entry name" value="INTERLEUKIN-34"/>
    <property type="match status" value="1"/>
</dbReference>
<comment type="similarity">
    <text evidence="11">Belongs to the IL-34 family.</text>
</comment>
<name>A0A8B6ZSC9_ORYAF</name>
<dbReference type="InterPro" id="IPR020415">
    <property type="entry name" value="IL-34"/>
</dbReference>
<dbReference type="Gene3D" id="1.20.1250.80">
    <property type="entry name" value="Interleukin-34"/>
    <property type="match status" value="1"/>
</dbReference>
<evidence type="ECO:0000256" key="7">
    <source>
        <dbReference type="ARBA" id="ARBA00023030"/>
    </source>
</evidence>
<dbReference type="GO" id="GO:0005125">
    <property type="term" value="F:cytokine activity"/>
    <property type="evidence" value="ECO:0007669"/>
    <property type="project" value="UniProtKB-KW"/>
</dbReference>
<comment type="subcellular location">
    <subcellularLocation>
        <location evidence="1">Secreted</location>
    </subcellularLocation>
</comment>